<dbReference type="InterPro" id="IPR010905">
    <property type="entry name" value="Glyco_hydro_88"/>
</dbReference>
<keyword evidence="3" id="KW-1185">Reference proteome</keyword>
<protein>
    <submittedName>
        <fullName evidence="2">Glycosyl hydrolase</fullName>
    </submittedName>
</protein>
<evidence type="ECO:0000256" key="1">
    <source>
        <dbReference type="ARBA" id="ARBA00022801"/>
    </source>
</evidence>
<proteinExistence type="predicted"/>
<dbReference type="GO" id="GO:0016787">
    <property type="term" value="F:hydrolase activity"/>
    <property type="evidence" value="ECO:0007669"/>
    <property type="project" value="UniProtKB-KW"/>
</dbReference>
<accession>A0A1C1A7H6</accession>
<name>A0A1C1A7H6_9BACL</name>
<dbReference type="Gene3D" id="1.50.10.10">
    <property type="match status" value="1"/>
</dbReference>
<organism evidence="2 3">
    <name type="scientific">Paenibacillus pectinilyticus</name>
    <dbReference type="NCBI Taxonomy" id="512399"/>
    <lineage>
        <taxon>Bacteria</taxon>
        <taxon>Bacillati</taxon>
        <taxon>Bacillota</taxon>
        <taxon>Bacilli</taxon>
        <taxon>Bacillales</taxon>
        <taxon>Paenibacillaceae</taxon>
        <taxon>Paenibacillus</taxon>
    </lineage>
</organism>
<dbReference type="STRING" id="512399.A8709_07685"/>
<dbReference type="EMBL" id="LYPC01000010">
    <property type="protein sequence ID" value="OCT16552.1"/>
    <property type="molecule type" value="Genomic_DNA"/>
</dbReference>
<dbReference type="PANTHER" id="PTHR33886:SF8">
    <property type="entry name" value="UNSATURATED RHAMNOGALACTURONAN HYDROLASE (EUROFUNG)"/>
    <property type="match status" value="1"/>
</dbReference>
<dbReference type="PANTHER" id="PTHR33886">
    <property type="entry name" value="UNSATURATED RHAMNOGALACTURONAN HYDROLASE (EUROFUNG)"/>
    <property type="match status" value="1"/>
</dbReference>
<comment type="caution">
    <text evidence="2">The sequence shown here is derived from an EMBL/GenBank/DDBJ whole genome shotgun (WGS) entry which is preliminary data.</text>
</comment>
<dbReference type="InterPro" id="IPR052043">
    <property type="entry name" value="PolySaccharide_Degr_Enz"/>
</dbReference>
<dbReference type="RefSeq" id="WP_065850640.1">
    <property type="nucleotide sequence ID" value="NZ_LYPC01000010.1"/>
</dbReference>
<keyword evidence="1 2" id="KW-0378">Hydrolase</keyword>
<gene>
    <name evidence="2" type="ORF">A8709_07685</name>
</gene>
<dbReference type="OrthoDB" id="9812931at2"/>
<dbReference type="SUPFAM" id="SSF48208">
    <property type="entry name" value="Six-hairpin glycosidases"/>
    <property type="match status" value="1"/>
</dbReference>
<dbReference type="InterPro" id="IPR012341">
    <property type="entry name" value="6hp_glycosidase-like_sf"/>
</dbReference>
<dbReference type="GO" id="GO:0005975">
    <property type="term" value="P:carbohydrate metabolic process"/>
    <property type="evidence" value="ECO:0007669"/>
    <property type="project" value="InterPro"/>
</dbReference>
<dbReference type="Pfam" id="PF07470">
    <property type="entry name" value="Glyco_hydro_88"/>
    <property type="match status" value="1"/>
</dbReference>
<evidence type="ECO:0000313" key="2">
    <source>
        <dbReference type="EMBL" id="OCT16552.1"/>
    </source>
</evidence>
<reference evidence="3" key="1">
    <citation type="submission" date="2016-05" db="EMBL/GenBank/DDBJ databases">
        <title>Paenibacillus oryzae. sp. nov., isolated from the rice root.</title>
        <authorList>
            <person name="Zhang J."/>
            <person name="Zhang X."/>
        </authorList>
    </citation>
    <scope>NUCLEOTIDE SEQUENCE [LARGE SCALE GENOMIC DNA]</scope>
    <source>
        <strain evidence="3">KCTC13222</strain>
    </source>
</reference>
<dbReference type="Proteomes" id="UP000093309">
    <property type="component" value="Unassembled WGS sequence"/>
</dbReference>
<evidence type="ECO:0000313" key="3">
    <source>
        <dbReference type="Proteomes" id="UP000093309"/>
    </source>
</evidence>
<dbReference type="InterPro" id="IPR008928">
    <property type="entry name" value="6-hairpin_glycosidase_sf"/>
</dbReference>
<dbReference type="AlphaFoldDB" id="A0A1C1A7H6"/>
<sequence>MMNSPFAITADKVWEEMINDHSGEWGMDIHHWDWVPGVGVIAMLEYYEATRKPEVLAYLQSWVKQNVEKSKGTKVINSIAPYAIFPALYRITKDAWFREEAVRVTEWLIKETPRTREDAFEHTVTENAAFPEQVWADTIFMAVLFLARTASLVGSTIYAEEALKQVIIHLRLLQDDETNVLFHGWNCGSGNHMSAARWTRANAWIAAGIPMIVEEIGQLIAIPDELKERYGRLMGGLLSYQQEDGLWSTVMDQPHFYREVSGSAGIAYGLLKGMEMGLLPRQEETAVTAERVFHAILPYITEQGTVEGVSGGTPVMPTIQAYQDDIPTYPTLYGQGLVLMLMAKVPNKERFEHA</sequence>